<dbReference type="Proteomes" id="UP000183926">
    <property type="component" value="Unassembled WGS sequence"/>
</dbReference>
<organism evidence="1 2">
    <name type="scientific">Nitrosomonas eutropha</name>
    <dbReference type="NCBI Taxonomy" id="916"/>
    <lineage>
        <taxon>Bacteria</taxon>
        <taxon>Pseudomonadati</taxon>
        <taxon>Pseudomonadota</taxon>
        <taxon>Betaproteobacteria</taxon>
        <taxon>Nitrosomonadales</taxon>
        <taxon>Nitrosomonadaceae</taxon>
        <taxon>Nitrosomonas</taxon>
    </lineage>
</organism>
<evidence type="ECO:0000313" key="1">
    <source>
        <dbReference type="EMBL" id="SFU46033.1"/>
    </source>
</evidence>
<reference evidence="1 2" key="1">
    <citation type="submission" date="2016-10" db="EMBL/GenBank/DDBJ databases">
        <authorList>
            <person name="de Groot N.N."/>
        </authorList>
    </citation>
    <scope>NUCLEOTIDE SEQUENCE [LARGE SCALE GENOMIC DNA]</scope>
    <source>
        <strain evidence="1 2">Nm24</strain>
    </source>
</reference>
<gene>
    <name evidence="1" type="ORF">SAMN05216339_102362</name>
</gene>
<proteinExistence type="predicted"/>
<protein>
    <submittedName>
        <fullName evidence="1">Uncharacterized protein</fullName>
    </submittedName>
</protein>
<evidence type="ECO:0000313" key="2">
    <source>
        <dbReference type="Proteomes" id="UP000183926"/>
    </source>
</evidence>
<dbReference type="AlphaFoldDB" id="A0A1I7GC66"/>
<dbReference type="EMBL" id="FPBL01000002">
    <property type="protein sequence ID" value="SFU46033.1"/>
    <property type="molecule type" value="Genomic_DNA"/>
</dbReference>
<sequence length="62" mass="6719">MASFVIITSICLTLSLNFDGPSPKDVQGSINGLSFNCDERTVMSGDLHVNGINFSSWYIDSC</sequence>
<name>A0A1I7GC66_9PROT</name>
<accession>A0A1I7GC66</accession>